<dbReference type="Gene3D" id="3.30.40.10">
    <property type="entry name" value="Zinc/RING finger domain, C3HC4 (zinc finger)"/>
    <property type="match status" value="1"/>
</dbReference>
<name>A0ABQ8YKW3_9EUKA</name>
<dbReference type="PROSITE" id="PS50089">
    <property type="entry name" value="ZF_RING_2"/>
    <property type="match status" value="1"/>
</dbReference>
<dbReference type="CDD" id="cd16649">
    <property type="entry name" value="mRING-HC-C3HC5_CGRF1-like"/>
    <property type="match status" value="1"/>
</dbReference>
<feature type="compositionally biased region" description="Low complexity" evidence="2">
    <location>
        <begin position="812"/>
        <end position="841"/>
    </location>
</feature>
<evidence type="ECO:0000259" key="5">
    <source>
        <dbReference type="PROSITE" id="PS50089"/>
    </source>
</evidence>
<dbReference type="SUPFAM" id="SSF57850">
    <property type="entry name" value="RING/U-box"/>
    <property type="match status" value="1"/>
</dbReference>
<feature type="compositionally biased region" description="Polar residues" evidence="2">
    <location>
        <begin position="842"/>
        <end position="854"/>
    </location>
</feature>
<keyword evidence="4" id="KW-0732">Signal</keyword>
<accession>A0ABQ8YKW3</accession>
<feature type="region of interest" description="Disordered" evidence="2">
    <location>
        <begin position="280"/>
        <end position="330"/>
    </location>
</feature>
<comment type="caution">
    <text evidence="6">The sequence shown here is derived from an EMBL/GenBank/DDBJ whole genome shotgun (WGS) entry which is preliminary data.</text>
</comment>
<keyword evidence="1" id="KW-0479">Metal-binding</keyword>
<feature type="transmembrane region" description="Helical" evidence="3">
    <location>
        <begin position="411"/>
        <end position="430"/>
    </location>
</feature>
<feature type="transmembrane region" description="Helical" evidence="3">
    <location>
        <begin position="177"/>
        <end position="197"/>
    </location>
</feature>
<feature type="transmembrane region" description="Helical" evidence="3">
    <location>
        <begin position="383"/>
        <end position="405"/>
    </location>
</feature>
<evidence type="ECO:0000256" key="3">
    <source>
        <dbReference type="SAM" id="Phobius"/>
    </source>
</evidence>
<protein>
    <submittedName>
        <fullName evidence="6">Stress response protein nst1</fullName>
    </submittedName>
</protein>
<feature type="transmembrane region" description="Helical" evidence="3">
    <location>
        <begin position="240"/>
        <end position="263"/>
    </location>
</feature>
<dbReference type="InterPro" id="IPR033489">
    <property type="entry name" value="RBBP6"/>
</dbReference>
<feature type="transmembrane region" description="Helical" evidence="3">
    <location>
        <begin position="622"/>
        <end position="645"/>
    </location>
</feature>
<gene>
    <name evidence="6" type="ORF">M0813_20530</name>
</gene>
<feature type="compositionally biased region" description="Low complexity" evidence="2">
    <location>
        <begin position="741"/>
        <end position="772"/>
    </location>
</feature>
<feature type="transmembrane region" description="Helical" evidence="3">
    <location>
        <begin position="209"/>
        <end position="228"/>
    </location>
</feature>
<dbReference type="Proteomes" id="UP001150062">
    <property type="component" value="Unassembled WGS sequence"/>
</dbReference>
<keyword evidence="3" id="KW-0812">Transmembrane</keyword>
<evidence type="ECO:0000256" key="2">
    <source>
        <dbReference type="SAM" id="MobiDB-lite"/>
    </source>
</evidence>
<keyword evidence="3" id="KW-0472">Membrane</keyword>
<feature type="domain" description="RING-type" evidence="5">
    <location>
        <begin position="862"/>
        <end position="899"/>
    </location>
</feature>
<keyword evidence="7" id="KW-1185">Reference proteome</keyword>
<feature type="compositionally biased region" description="Polar residues" evidence="2">
    <location>
        <begin position="709"/>
        <end position="728"/>
    </location>
</feature>
<feature type="transmembrane region" description="Helical" evidence="3">
    <location>
        <begin position="479"/>
        <end position="498"/>
    </location>
</feature>
<evidence type="ECO:0000256" key="4">
    <source>
        <dbReference type="SAM" id="SignalP"/>
    </source>
</evidence>
<feature type="transmembrane region" description="Helical" evidence="3">
    <location>
        <begin position="586"/>
        <end position="610"/>
    </location>
</feature>
<reference evidence="6" key="1">
    <citation type="submission" date="2022-08" db="EMBL/GenBank/DDBJ databases">
        <title>Novel sulfate-reducing endosymbionts in the free-living metamonad Anaeramoeba.</title>
        <authorList>
            <person name="Jerlstrom-Hultqvist J."/>
            <person name="Cepicka I."/>
            <person name="Gallot-Lavallee L."/>
            <person name="Salas-Leiva D."/>
            <person name="Curtis B.A."/>
            <person name="Zahonova K."/>
            <person name="Pipaliya S."/>
            <person name="Dacks J."/>
            <person name="Roger A.J."/>
        </authorList>
    </citation>
    <scope>NUCLEOTIDE SEQUENCE</scope>
    <source>
        <strain evidence="6">Schooner1</strain>
    </source>
</reference>
<feature type="compositionally biased region" description="Basic residues" evidence="2">
    <location>
        <begin position="303"/>
        <end position="323"/>
    </location>
</feature>
<sequence length="911" mass="106347">MNKTSLFSFNLLILLCICLFSQFIHTSELSIPICLSKQNKTTVTNCGGEECCYSLDGNTGSTPTYFGVCQKNCQTFYQENYCEQKCNTTTECKYSCQDKSWGCFSISDNEEEEEEEEEEAQERICKSPLECGEEECITKAKFCWDCTKETYFYLGESKVFNSWCRAPTEDSCLVNKYFFYIAVCTLGTFFILFLFLGIYSKTPFLSFRIYLAMVNWILMWVSIVYFKYSIDETNDHSKFIYYICLITVPILTYISGIFNYYFILNNNHKHYTHIINNSNNKEDESDDSNNSDHSSNNDSSNHNRNKNNNRNRYNNRYRYRNRNKQNTSGSVNDDELKISNCLIILISPLFRFILIKAWITYLHTKIKKQNIERLPILKRNTQLLMIPFLIELIPLSSLFIFLIFVYKDYQIPFFIIVIASTMVFSVLLTIDSYDVENLELIFSRIQIKIGIFISPLIRLDRFLSLLLRGALFYYLLTEYGWILGGIVIGGLLLNRILWLKIDRYGFATGIFLFLIQFVLVIPAITNALSILPNFLFERIWPQELFLFLSDHSIIERTFISQKGRHANVIDRLFYSLFFSFKSRHCYFSFIMTFVDYAITLTIMILLKFIVSKFNSQKIWFDLKIIIALSILLFRYLLYLLLSYYFKKQIINTHGNDNETIQISEIAGEIDLSEYASEDLELSRVANNNNGFSKNKKHTHRIVFHLNSDSDTTTEDPLTISTTISSESAPTKIPKLRKPFVKRNPIQQQQRQQQQITQPQQQTQKLQYPQQQQPKKKNKNKKKKKKKKKKHKSKNKKQKKRKIQIKTEKHYSSDSNAVSKSNSASSTSSTSSTSPTSQTQTSRLSNIKQNHNKTNSSKKQKLCVNCKNKTYTLIGLPCRHLKVCGNCADIYFNQNCPICDKEITHFVMIEND</sequence>
<dbReference type="Pfam" id="PF13920">
    <property type="entry name" value="zf-C3HC4_3"/>
    <property type="match status" value="1"/>
</dbReference>
<keyword evidence="1" id="KW-0863">Zinc-finger</keyword>
<evidence type="ECO:0000256" key="1">
    <source>
        <dbReference type="PROSITE-ProRule" id="PRU00175"/>
    </source>
</evidence>
<feature type="signal peptide" evidence="4">
    <location>
        <begin position="1"/>
        <end position="26"/>
    </location>
</feature>
<evidence type="ECO:0000313" key="6">
    <source>
        <dbReference type="EMBL" id="KAJ6245220.1"/>
    </source>
</evidence>
<feature type="region of interest" description="Disordered" evidence="2">
    <location>
        <begin position="709"/>
        <end position="858"/>
    </location>
</feature>
<keyword evidence="1" id="KW-0862">Zinc</keyword>
<dbReference type="InterPro" id="IPR013083">
    <property type="entry name" value="Znf_RING/FYVE/PHD"/>
</dbReference>
<organism evidence="6 7">
    <name type="scientific">Anaeramoeba flamelloides</name>
    <dbReference type="NCBI Taxonomy" id="1746091"/>
    <lineage>
        <taxon>Eukaryota</taxon>
        <taxon>Metamonada</taxon>
        <taxon>Anaeramoebidae</taxon>
        <taxon>Anaeramoeba</taxon>
    </lineage>
</organism>
<feature type="compositionally biased region" description="Basic residues" evidence="2">
    <location>
        <begin position="773"/>
        <end position="803"/>
    </location>
</feature>
<feature type="chain" id="PRO_5046300788" evidence="4">
    <location>
        <begin position="27"/>
        <end position="911"/>
    </location>
</feature>
<dbReference type="InterPro" id="IPR001841">
    <property type="entry name" value="Znf_RING"/>
</dbReference>
<dbReference type="PANTHER" id="PTHR15439">
    <property type="entry name" value="RETINOBLASTOMA-BINDING PROTEIN 6"/>
    <property type="match status" value="1"/>
</dbReference>
<dbReference type="EMBL" id="JAOAOG010000147">
    <property type="protein sequence ID" value="KAJ6245220.1"/>
    <property type="molecule type" value="Genomic_DNA"/>
</dbReference>
<feature type="compositionally biased region" description="Low complexity" evidence="2">
    <location>
        <begin position="291"/>
        <end position="302"/>
    </location>
</feature>
<keyword evidence="3" id="KW-1133">Transmembrane helix</keyword>
<feature type="transmembrane region" description="Helical" evidence="3">
    <location>
        <begin position="510"/>
        <end position="531"/>
    </location>
</feature>
<evidence type="ECO:0000313" key="7">
    <source>
        <dbReference type="Proteomes" id="UP001150062"/>
    </source>
</evidence>
<proteinExistence type="predicted"/>